<dbReference type="AlphaFoldDB" id="A0A5N5IGJ8"/>
<dbReference type="Proteomes" id="UP000327157">
    <property type="component" value="Unassembled WGS sequence"/>
</dbReference>
<sequence>MDDEPDKLLEVIYPTCGGSNDPRVRPGNDPKLGEIGCGRVLVFVAEKDFLRDRGWAYYEALKKSGYGGVVEIVESEGEDHVFHLFNPSCDNSVDLVKKEFMTLTTVEDEYSRAMLGKQPCKGSGQSVPDQKFDFRALIVFKKYVHRVTACRNSFFIFVLLRFIGPIFLSSFLKMSGPSDRRLDLNAVEDVAIRMNMLLSPSFLSSTGPLTIGDFVMKNDMIAATVVKNLLTPKNNRLLSKRSDELAVKDSLALSVQCAGFVSSMAQRLFARTRQVESLATEVISLKQEIK</sequence>
<protein>
    <submittedName>
        <fullName evidence="3">Carboxylesterase 12</fullName>
    </submittedName>
</protein>
<dbReference type="InterPro" id="IPR013094">
    <property type="entry name" value="AB_hydrolase_3"/>
</dbReference>
<dbReference type="PANTHER" id="PTHR23024">
    <property type="entry name" value="ARYLACETAMIDE DEACETYLASE"/>
    <property type="match status" value="1"/>
</dbReference>
<evidence type="ECO:0000259" key="2">
    <source>
        <dbReference type="Pfam" id="PF07859"/>
    </source>
</evidence>
<keyword evidence="4" id="KW-1185">Reference proteome</keyword>
<proteinExistence type="inferred from homology"/>
<feature type="domain" description="Alpha/beta hydrolase fold-3" evidence="2">
    <location>
        <begin position="18"/>
        <end position="83"/>
    </location>
</feature>
<gene>
    <name evidence="3" type="ORF">D8674_038287</name>
</gene>
<dbReference type="GO" id="GO:0016787">
    <property type="term" value="F:hydrolase activity"/>
    <property type="evidence" value="ECO:0007669"/>
    <property type="project" value="InterPro"/>
</dbReference>
<dbReference type="InterPro" id="IPR029058">
    <property type="entry name" value="AB_hydrolase_fold"/>
</dbReference>
<dbReference type="SUPFAM" id="SSF53474">
    <property type="entry name" value="alpha/beta-Hydrolases"/>
    <property type="match status" value="1"/>
</dbReference>
<evidence type="ECO:0000313" key="3">
    <source>
        <dbReference type="EMBL" id="KAB2634424.1"/>
    </source>
</evidence>
<reference evidence="3 4" key="1">
    <citation type="submission" date="2019-09" db="EMBL/GenBank/DDBJ databases">
        <authorList>
            <person name="Ou C."/>
        </authorList>
    </citation>
    <scope>NUCLEOTIDE SEQUENCE [LARGE SCALE GENOMIC DNA]</scope>
    <source>
        <strain evidence="3">S2</strain>
        <tissue evidence="3">Leaf</tissue>
    </source>
</reference>
<organism evidence="3 4">
    <name type="scientific">Pyrus ussuriensis x Pyrus communis</name>
    <dbReference type="NCBI Taxonomy" id="2448454"/>
    <lineage>
        <taxon>Eukaryota</taxon>
        <taxon>Viridiplantae</taxon>
        <taxon>Streptophyta</taxon>
        <taxon>Embryophyta</taxon>
        <taxon>Tracheophyta</taxon>
        <taxon>Spermatophyta</taxon>
        <taxon>Magnoliopsida</taxon>
        <taxon>eudicotyledons</taxon>
        <taxon>Gunneridae</taxon>
        <taxon>Pentapetalae</taxon>
        <taxon>rosids</taxon>
        <taxon>fabids</taxon>
        <taxon>Rosales</taxon>
        <taxon>Rosaceae</taxon>
        <taxon>Amygdaloideae</taxon>
        <taxon>Maleae</taxon>
        <taxon>Pyrus</taxon>
    </lineage>
</organism>
<accession>A0A5N5IGJ8</accession>
<dbReference type="InterPro" id="IPR050466">
    <property type="entry name" value="Carboxylest/Gibb_receptor"/>
</dbReference>
<dbReference type="PANTHER" id="PTHR23024:SF429">
    <property type="entry name" value="ALPHA_BETA HYDROLASE FOLD PROTEIN"/>
    <property type="match status" value="1"/>
</dbReference>
<evidence type="ECO:0000256" key="1">
    <source>
        <dbReference type="ARBA" id="ARBA00010515"/>
    </source>
</evidence>
<evidence type="ECO:0000313" key="4">
    <source>
        <dbReference type="Proteomes" id="UP000327157"/>
    </source>
</evidence>
<comment type="caution">
    <text evidence="3">The sequence shown here is derived from an EMBL/GenBank/DDBJ whole genome shotgun (WGS) entry which is preliminary data.</text>
</comment>
<comment type="similarity">
    <text evidence="1">Belongs to the 'GDXG' lipolytic enzyme family.</text>
</comment>
<dbReference type="OrthoDB" id="408631at2759"/>
<dbReference type="Gene3D" id="3.40.50.1820">
    <property type="entry name" value="alpha/beta hydrolase"/>
    <property type="match status" value="1"/>
</dbReference>
<dbReference type="Pfam" id="PF07859">
    <property type="entry name" value="Abhydrolase_3"/>
    <property type="match status" value="1"/>
</dbReference>
<reference evidence="3 4" key="2">
    <citation type="submission" date="2019-11" db="EMBL/GenBank/DDBJ databases">
        <title>A de novo genome assembly of a pear dwarfing rootstock.</title>
        <authorList>
            <person name="Wang F."/>
            <person name="Wang J."/>
            <person name="Li S."/>
            <person name="Zhang Y."/>
            <person name="Fang M."/>
            <person name="Ma L."/>
            <person name="Zhao Y."/>
            <person name="Jiang S."/>
        </authorList>
    </citation>
    <scope>NUCLEOTIDE SEQUENCE [LARGE SCALE GENOMIC DNA]</scope>
    <source>
        <strain evidence="3">S2</strain>
        <tissue evidence="3">Leaf</tissue>
    </source>
</reference>
<name>A0A5N5IGJ8_9ROSA</name>
<dbReference type="EMBL" id="SMOL01000066">
    <property type="protein sequence ID" value="KAB2634424.1"/>
    <property type="molecule type" value="Genomic_DNA"/>
</dbReference>